<dbReference type="EMBL" id="JAPDGR010001416">
    <property type="protein sequence ID" value="KAJ2982869.1"/>
    <property type="molecule type" value="Genomic_DNA"/>
</dbReference>
<keyword evidence="2" id="KW-1185">Reference proteome</keyword>
<gene>
    <name evidence="1" type="ORF">NUW58_g6352</name>
</gene>
<protein>
    <submittedName>
        <fullName evidence="1">Uncharacterized protein</fullName>
    </submittedName>
</protein>
<reference evidence="1" key="1">
    <citation type="submission" date="2022-10" db="EMBL/GenBank/DDBJ databases">
        <title>Genome Sequence of Xylaria curta.</title>
        <authorList>
            <person name="Buettner E."/>
        </authorList>
    </citation>
    <scope>NUCLEOTIDE SEQUENCE</scope>
    <source>
        <strain evidence="1">Babe10</strain>
    </source>
</reference>
<name>A0ACC1NWS0_9PEZI</name>
<evidence type="ECO:0000313" key="1">
    <source>
        <dbReference type="EMBL" id="KAJ2982869.1"/>
    </source>
</evidence>
<comment type="caution">
    <text evidence="1">The sequence shown here is derived from an EMBL/GenBank/DDBJ whole genome shotgun (WGS) entry which is preliminary data.</text>
</comment>
<evidence type="ECO:0000313" key="2">
    <source>
        <dbReference type="Proteomes" id="UP001143856"/>
    </source>
</evidence>
<dbReference type="Proteomes" id="UP001143856">
    <property type="component" value="Unassembled WGS sequence"/>
</dbReference>
<accession>A0ACC1NWS0</accession>
<organism evidence="1 2">
    <name type="scientific">Xylaria curta</name>
    <dbReference type="NCBI Taxonomy" id="42375"/>
    <lineage>
        <taxon>Eukaryota</taxon>
        <taxon>Fungi</taxon>
        <taxon>Dikarya</taxon>
        <taxon>Ascomycota</taxon>
        <taxon>Pezizomycotina</taxon>
        <taxon>Sordariomycetes</taxon>
        <taxon>Xylariomycetidae</taxon>
        <taxon>Xylariales</taxon>
        <taxon>Xylariaceae</taxon>
        <taxon>Xylaria</taxon>
    </lineage>
</organism>
<proteinExistence type="predicted"/>
<sequence length="485" mass="54885">MYRLLKVIYNLYFHPLARFPGPKLAAATHLFEFYWSIIRDGEFIWEIERMHQQYGPIIRITPRELHISDPSFYNEIYAGNPKRVEGDYRFTRSTGVTQSMFAAIDHDLHQRRRSPLTKFFSKRSISDIQPIIQDKIERLIKKLQRASKDGSVVSLTTLSAAFTADTISHYSYGVSMGCLDGEVENILTDATQAVLALSHWLRFLPIRFTNAKKLPPALVQKFFPKAATVLQTHQTISSLALEVLNANEPKAPHENMFAALADPKLPAEERNLGRLEDEGFVILAAGTETTAYSLSVTMFYLLDNPEIFSKLYDEIKAAMPDPTHCPSLSVLEHLPLLRGVVNEGLRLSMGTLTRHPRIAPDRILQYKNWAIPAGTPCSTCTYFVHTDPEIFPNPSSFDPYRWVRAAEKGQHLENHLALFLKGNRACLGINMATAEMYMLTANLVRRVKMKLHEGTTIDCVTPARDHTIVVPKDTSGIRAYVLDVE</sequence>